<dbReference type="Gene3D" id="3.40.1620.10">
    <property type="entry name" value="YefM-like domain"/>
    <property type="match status" value="1"/>
</dbReference>
<sequence>MDDEHRVSLSDLNRKLSRYVHDIKDGPVTVTQRGEPVAVLVDFAEYRALLDMEDQAEDLYWTVVALRRSLEFIKSPKPLVSRVEVERRARDHD</sequence>
<comment type="similarity">
    <text evidence="1 2">Belongs to the phD/YefM antitoxin family.</text>
</comment>
<dbReference type="AlphaFoldDB" id="A0A7Y0L2N9"/>
<organism evidence="3 4">
    <name type="scientific">Sulfobacillus harzensis</name>
    <dbReference type="NCBI Taxonomy" id="2729629"/>
    <lineage>
        <taxon>Bacteria</taxon>
        <taxon>Bacillati</taxon>
        <taxon>Bacillota</taxon>
        <taxon>Clostridia</taxon>
        <taxon>Eubacteriales</taxon>
        <taxon>Clostridiales Family XVII. Incertae Sedis</taxon>
        <taxon>Sulfobacillus</taxon>
    </lineage>
</organism>
<reference evidence="3 4" key="1">
    <citation type="submission" date="2020-04" db="EMBL/GenBank/DDBJ databases">
        <authorList>
            <person name="Zhang R."/>
            <person name="Schippers A."/>
        </authorList>
    </citation>
    <scope>NUCLEOTIDE SEQUENCE [LARGE SCALE GENOMIC DNA]</scope>
    <source>
        <strain evidence="3 4">DSM 109850</strain>
    </source>
</reference>
<protein>
    <recommendedName>
        <fullName evidence="2">Antitoxin</fullName>
    </recommendedName>
</protein>
<keyword evidence="4" id="KW-1185">Reference proteome</keyword>
<evidence type="ECO:0000313" key="3">
    <source>
        <dbReference type="EMBL" id="NMP22184.1"/>
    </source>
</evidence>
<name>A0A7Y0L2N9_9FIRM</name>
<dbReference type="SUPFAM" id="SSF143120">
    <property type="entry name" value="YefM-like"/>
    <property type="match status" value="1"/>
</dbReference>
<dbReference type="Proteomes" id="UP000533476">
    <property type="component" value="Unassembled WGS sequence"/>
</dbReference>
<comment type="function">
    <text evidence="2">Antitoxin component of a type II toxin-antitoxin (TA) system.</text>
</comment>
<dbReference type="RefSeq" id="WP_169098251.1">
    <property type="nucleotide sequence ID" value="NZ_JABBVZ010000018.1"/>
</dbReference>
<proteinExistence type="inferred from homology"/>
<evidence type="ECO:0000313" key="4">
    <source>
        <dbReference type="Proteomes" id="UP000533476"/>
    </source>
</evidence>
<dbReference type="InterPro" id="IPR006442">
    <property type="entry name" value="Antitoxin_Phd/YefM"/>
</dbReference>
<dbReference type="InterPro" id="IPR036165">
    <property type="entry name" value="YefM-like_sf"/>
</dbReference>
<comment type="caution">
    <text evidence="3">The sequence shown here is derived from an EMBL/GenBank/DDBJ whole genome shotgun (WGS) entry which is preliminary data.</text>
</comment>
<evidence type="ECO:0000256" key="2">
    <source>
        <dbReference type="RuleBase" id="RU362080"/>
    </source>
</evidence>
<dbReference type="EMBL" id="JABBVZ010000018">
    <property type="protein sequence ID" value="NMP22184.1"/>
    <property type="molecule type" value="Genomic_DNA"/>
</dbReference>
<dbReference type="NCBIfam" id="TIGR01552">
    <property type="entry name" value="phd_fam"/>
    <property type="match status" value="1"/>
</dbReference>
<dbReference type="Pfam" id="PF02604">
    <property type="entry name" value="PhdYeFM_antitox"/>
    <property type="match status" value="1"/>
</dbReference>
<accession>A0A7Y0L2N9</accession>
<evidence type="ECO:0000256" key="1">
    <source>
        <dbReference type="ARBA" id="ARBA00009981"/>
    </source>
</evidence>
<gene>
    <name evidence="3" type="ORF">HIJ39_07445</name>
</gene>